<feature type="signal peptide" evidence="2">
    <location>
        <begin position="1"/>
        <end position="26"/>
    </location>
</feature>
<evidence type="ECO:0000256" key="2">
    <source>
        <dbReference type="SAM" id="SignalP"/>
    </source>
</evidence>
<protein>
    <recommendedName>
        <fullName evidence="5">Excinuclease ABC subunit A</fullName>
    </recommendedName>
</protein>
<evidence type="ECO:0000313" key="4">
    <source>
        <dbReference type="Proteomes" id="UP000282435"/>
    </source>
</evidence>
<organism evidence="3 4">
    <name type="scientific">Eikenella corrodens</name>
    <dbReference type="NCBI Taxonomy" id="539"/>
    <lineage>
        <taxon>Bacteria</taxon>
        <taxon>Pseudomonadati</taxon>
        <taxon>Pseudomonadota</taxon>
        <taxon>Betaproteobacteria</taxon>
        <taxon>Neisseriales</taxon>
        <taxon>Neisseriaceae</taxon>
        <taxon>Eikenella</taxon>
    </lineage>
</organism>
<dbReference type="OrthoDB" id="8161726at2"/>
<keyword evidence="2" id="KW-0732">Signal</keyword>
<evidence type="ECO:0000256" key="1">
    <source>
        <dbReference type="SAM" id="MobiDB-lite"/>
    </source>
</evidence>
<sequence>MKSRKIMLAAAIVAAFGLAGCQNNRAPENTDSQASRAESGRTGSSRNETARSNPNATAQTTGRVCRLLQDDDPNRGGRKVVYRCNGRTVLASEEAKSALNSSVPVSFGGGGHTVRANLITRQAANAANKSDEAACERAFINAALKFQQTAQSHGANRVTNFHSYYNRQVLRGGQYDCEVGTFHARVVIRGNIAR</sequence>
<name>A0A3S9SH57_EIKCO</name>
<dbReference type="EMBL" id="CP034670">
    <property type="protein sequence ID" value="AZR58809.1"/>
    <property type="molecule type" value="Genomic_DNA"/>
</dbReference>
<gene>
    <name evidence="3" type="ORF">ELB75_01360</name>
</gene>
<evidence type="ECO:0000313" key="3">
    <source>
        <dbReference type="EMBL" id="AZR58809.1"/>
    </source>
</evidence>
<dbReference type="PROSITE" id="PS51257">
    <property type="entry name" value="PROKAR_LIPOPROTEIN"/>
    <property type="match status" value="1"/>
</dbReference>
<proteinExistence type="predicted"/>
<feature type="chain" id="PRO_5019008441" description="Excinuclease ABC subunit A" evidence="2">
    <location>
        <begin position="27"/>
        <end position="194"/>
    </location>
</feature>
<dbReference type="AlphaFoldDB" id="A0A3S9SH57"/>
<reference evidence="3 4" key="1">
    <citation type="submission" date="2018-12" db="EMBL/GenBank/DDBJ databases">
        <title>Genome sequencing of Eikenella corrodens KCOM 3110 (= JS217).</title>
        <authorList>
            <person name="Koo J.-K."/>
            <person name="Park S.-N."/>
            <person name="Lim Y.K."/>
        </authorList>
    </citation>
    <scope>NUCLEOTIDE SEQUENCE [LARGE SCALE GENOMIC DNA]</scope>
    <source>
        <strain evidence="3 4">KCOM 3110</strain>
    </source>
</reference>
<accession>A0A3S9SH57</accession>
<dbReference type="RefSeq" id="WP_126982405.1">
    <property type="nucleotide sequence ID" value="NZ_CP034670.1"/>
</dbReference>
<feature type="region of interest" description="Disordered" evidence="1">
    <location>
        <begin position="25"/>
        <end position="62"/>
    </location>
</feature>
<dbReference type="Proteomes" id="UP000282435">
    <property type="component" value="Chromosome"/>
</dbReference>
<evidence type="ECO:0008006" key="5">
    <source>
        <dbReference type="Google" id="ProtNLM"/>
    </source>
</evidence>